<proteinExistence type="predicted"/>
<protein>
    <recommendedName>
        <fullName evidence="3">XRE family transcriptional regulator</fullName>
    </recommendedName>
</protein>
<comment type="caution">
    <text evidence="1">The sequence shown here is derived from an EMBL/GenBank/DDBJ whole genome shotgun (WGS) entry which is preliminary data.</text>
</comment>
<accession>A0A432MCQ9</accession>
<name>A0A432MCQ9_9BACT</name>
<organism evidence="1 2">
    <name type="scientific">Tautonia sociabilis</name>
    <dbReference type="NCBI Taxonomy" id="2080755"/>
    <lineage>
        <taxon>Bacteria</taxon>
        <taxon>Pseudomonadati</taxon>
        <taxon>Planctomycetota</taxon>
        <taxon>Planctomycetia</taxon>
        <taxon>Isosphaerales</taxon>
        <taxon>Isosphaeraceae</taxon>
        <taxon>Tautonia</taxon>
    </lineage>
</organism>
<keyword evidence="2" id="KW-1185">Reference proteome</keyword>
<dbReference type="EMBL" id="RYZH01000079">
    <property type="protein sequence ID" value="RUL82005.1"/>
    <property type="molecule type" value="Genomic_DNA"/>
</dbReference>
<dbReference type="Gene3D" id="1.10.260.40">
    <property type="entry name" value="lambda repressor-like DNA-binding domains"/>
    <property type="match status" value="1"/>
</dbReference>
<evidence type="ECO:0000313" key="2">
    <source>
        <dbReference type="Proteomes" id="UP000280296"/>
    </source>
</evidence>
<reference evidence="1 2" key="1">
    <citation type="submission" date="2018-12" db="EMBL/GenBank/DDBJ databases">
        <authorList>
            <person name="Toschakov S.V."/>
        </authorList>
    </citation>
    <scope>NUCLEOTIDE SEQUENCE [LARGE SCALE GENOMIC DNA]</scope>
    <source>
        <strain evidence="1 2">GM2012</strain>
    </source>
</reference>
<evidence type="ECO:0008006" key="3">
    <source>
        <dbReference type="Google" id="ProtNLM"/>
    </source>
</evidence>
<gene>
    <name evidence="1" type="ORF">TsocGM_24175</name>
</gene>
<dbReference type="RefSeq" id="WP_126728035.1">
    <property type="nucleotide sequence ID" value="NZ_RYZH01000079.1"/>
</dbReference>
<dbReference type="AlphaFoldDB" id="A0A432MCQ9"/>
<dbReference type="OrthoDB" id="284645at2"/>
<dbReference type="GO" id="GO:0003677">
    <property type="term" value="F:DNA binding"/>
    <property type="evidence" value="ECO:0007669"/>
    <property type="project" value="InterPro"/>
</dbReference>
<dbReference type="InterPro" id="IPR010982">
    <property type="entry name" value="Lambda_DNA-bd_dom_sf"/>
</dbReference>
<evidence type="ECO:0000313" key="1">
    <source>
        <dbReference type="EMBL" id="RUL82005.1"/>
    </source>
</evidence>
<reference evidence="1 2" key="2">
    <citation type="submission" date="2019-01" db="EMBL/GenBank/DDBJ databases">
        <title>Tautonia sociabilis, a novel thermotolerant planctomycete of Isosphaeraceae family, isolated from a 4000 m deep subterranean habitat.</title>
        <authorList>
            <person name="Kovaleva O.L."/>
            <person name="Elcheninov A.G."/>
            <person name="Van Heerden E."/>
            <person name="Toshchakov S.V."/>
            <person name="Novikov A."/>
            <person name="Bonch-Osmolovskaya E.A."/>
            <person name="Kublanov I.V."/>
        </authorList>
    </citation>
    <scope>NUCLEOTIDE SEQUENCE [LARGE SCALE GENOMIC DNA]</scope>
    <source>
        <strain evidence="1 2">GM2012</strain>
    </source>
</reference>
<sequence>MVRLPFSRDREQADEIATRLRRLRLELYGMHGGPLLAEDLDLPFRAWQALEQGDEEPARVLDRLVEVTGVSPLWLHTGLGPMLSWEGD</sequence>
<dbReference type="Proteomes" id="UP000280296">
    <property type="component" value="Unassembled WGS sequence"/>
</dbReference>